<comment type="similarity">
    <text evidence="2">Belongs to the EspG family.</text>
</comment>
<keyword evidence="4" id="KW-0143">Chaperone</keyword>
<name>A0ABS0CPC4_9NOCA</name>
<proteinExistence type="inferred from homology"/>
<organism evidence="5 6">
    <name type="scientific">Nocardia amamiensis</name>
    <dbReference type="NCBI Taxonomy" id="404578"/>
    <lineage>
        <taxon>Bacteria</taxon>
        <taxon>Bacillati</taxon>
        <taxon>Actinomycetota</taxon>
        <taxon>Actinomycetes</taxon>
        <taxon>Mycobacteriales</taxon>
        <taxon>Nocardiaceae</taxon>
        <taxon>Nocardia</taxon>
    </lineage>
</organism>
<keyword evidence="3" id="KW-0963">Cytoplasm</keyword>
<evidence type="ECO:0000256" key="2">
    <source>
        <dbReference type="ARBA" id="ARBA00006411"/>
    </source>
</evidence>
<evidence type="ECO:0000313" key="6">
    <source>
        <dbReference type="Proteomes" id="UP000702209"/>
    </source>
</evidence>
<dbReference type="InterPro" id="IPR025734">
    <property type="entry name" value="EspG"/>
</dbReference>
<evidence type="ECO:0000256" key="3">
    <source>
        <dbReference type="ARBA" id="ARBA00022490"/>
    </source>
</evidence>
<dbReference type="Proteomes" id="UP000702209">
    <property type="component" value="Unassembled WGS sequence"/>
</dbReference>
<comment type="caution">
    <text evidence="5">The sequence shown here is derived from an EMBL/GenBank/DDBJ whole genome shotgun (WGS) entry which is preliminary data.</text>
</comment>
<reference evidence="5 6" key="1">
    <citation type="submission" date="2020-10" db="EMBL/GenBank/DDBJ databases">
        <title>Identification of Nocardia species via Next-generation sequencing and recognition of intraspecies genetic diversity.</title>
        <authorList>
            <person name="Li P."/>
            <person name="Li P."/>
            <person name="Lu B."/>
        </authorList>
    </citation>
    <scope>NUCLEOTIDE SEQUENCE [LARGE SCALE GENOMIC DNA]</scope>
    <source>
        <strain evidence="5 6">BJ06-0157</strain>
    </source>
</reference>
<keyword evidence="6" id="KW-1185">Reference proteome</keyword>
<protein>
    <submittedName>
        <fullName evidence="5">ESX secretion-associated protein EspG</fullName>
    </submittedName>
</protein>
<dbReference type="RefSeq" id="WP_195128988.1">
    <property type="nucleotide sequence ID" value="NZ_JADLQX010000005.1"/>
</dbReference>
<dbReference type="EMBL" id="JADLQX010000005">
    <property type="protein sequence ID" value="MBF6297648.1"/>
    <property type="molecule type" value="Genomic_DNA"/>
</dbReference>
<accession>A0ABS0CPC4</accession>
<sequence length="260" mass="28184">MKRTWKFSDIEFFVLWEGHAKDALPPPLVFTSRTPLLDDFELEKSSVREALRNKVEHSFGEVLATLAAPDIRIVVDGWDGTDGDDPKKCVRLLAARRGDAGYVVKQLPGETIWHSGGFEVTECAAVGLADAVVAQMPEAAAGKQPEVVLATDSGSDMDYAYGESAVEDSFDDTVAYRSRKFLQAEATTIGTIAVIQGSSVFGPRGVTHREIRWRDVVDDGRYASSPGLPSVAVGADAARLTAMINTEVAAVVRAIKDERR</sequence>
<dbReference type="Pfam" id="PF14011">
    <property type="entry name" value="ESX-1_EspG"/>
    <property type="match status" value="1"/>
</dbReference>
<comment type="subcellular location">
    <subcellularLocation>
        <location evidence="1">Cytoplasm</location>
    </subcellularLocation>
</comment>
<evidence type="ECO:0000313" key="5">
    <source>
        <dbReference type="EMBL" id="MBF6297648.1"/>
    </source>
</evidence>
<evidence type="ECO:0000256" key="1">
    <source>
        <dbReference type="ARBA" id="ARBA00004496"/>
    </source>
</evidence>
<gene>
    <name evidence="5" type="ORF">IU459_08840</name>
</gene>
<evidence type="ECO:0000256" key="4">
    <source>
        <dbReference type="ARBA" id="ARBA00023186"/>
    </source>
</evidence>